<organism evidence="4 5">
    <name type="scientific">Paenibacillus azoreducens</name>
    <dbReference type="NCBI Taxonomy" id="116718"/>
    <lineage>
        <taxon>Bacteria</taxon>
        <taxon>Bacillati</taxon>
        <taxon>Bacillota</taxon>
        <taxon>Bacilli</taxon>
        <taxon>Bacillales</taxon>
        <taxon>Paenibacillaceae</taxon>
        <taxon>Paenibacillus</taxon>
    </lineage>
</organism>
<accession>A0A919YGF7</accession>
<dbReference type="InterPro" id="IPR002347">
    <property type="entry name" value="SDR_fam"/>
</dbReference>
<dbReference type="GO" id="GO:0016491">
    <property type="term" value="F:oxidoreductase activity"/>
    <property type="evidence" value="ECO:0007669"/>
    <property type="project" value="UniProtKB-KW"/>
</dbReference>
<dbReference type="RefSeq" id="WP_212979367.1">
    <property type="nucleotide sequence ID" value="NZ_AP025343.1"/>
</dbReference>
<dbReference type="EMBL" id="BORT01000016">
    <property type="protein sequence ID" value="GIO48740.1"/>
    <property type="molecule type" value="Genomic_DNA"/>
</dbReference>
<proteinExistence type="inferred from homology"/>
<dbReference type="PANTHER" id="PTHR43477:SF1">
    <property type="entry name" value="DIHYDROANTICAPSIN 7-DEHYDROGENASE"/>
    <property type="match status" value="1"/>
</dbReference>
<sequence>METTEQIRHDRTLQGKRVILLGGTSGAGFATAAAAAKEGASVVVVSSRKERVDAALLRLPRNAEGYAVDLANEEEIRGFFSQIGAFDHLVFTAGDPLLVENIGAIDLDSARKSFELRYWGAYMAAKFGSEKIRPGGSITLTSGVAGAKPPKGFTIPASICGSIEALTRALAVELQPLRVNAVSFGLMRTEMWNHIPEEDRNIMYETSGQAIPVGRVGEPEDAAEAFLYLMREHYSTGQTIVVDGGSILA</sequence>
<dbReference type="Pfam" id="PF23441">
    <property type="entry name" value="SDR"/>
    <property type="match status" value="1"/>
</dbReference>
<dbReference type="AlphaFoldDB" id="A0A919YGF7"/>
<dbReference type="InterPro" id="IPR051122">
    <property type="entry name" value="SDR_DHRS6-like"/>
</dbReference>
<dbReference type="PANTHER" id="PTHR43477">
    <property type="entry name" value="DIHYDROANTICAPSIN 7-DEHYDROGENASE"/>
    <property type="match status" value="1"/>
</dbReference>
<keyword evidence="3" id="KW-0560">Oxidoreductase</keyword>
<reference evidence="4 5" key="1">
    <citation type="submission" date="2021-03" db="EMBL/GenBank/DDBJ databases">
        <title>Antimicrobial resistance genes in bacteria isolated from Japanese honey, and their potential for conferring macrolide and lincosamide resistance in the American foulbrood pathogen Paenibacillus larvae.</title>
        <authorList>
            <person name="Okamoto M."/>
            <person name="Kumagai M."/>
            <person name="Kanamori H."/>
            <person name="Takamatsu D."/>
        </authorList>
    </citation>
    <scope>NUCLEOTIDE SEQUENCE [LARGE SCALE GENOMIC DNA]</scope>
    <source>
        <strain evidence="4 5">J34TS1</strain>
    </source>
</reference>
<dbReference type="Proteomes" id="UP000682811">
    <property type="component" value="Unassembled WGS sequence"/>
</dbReference>
<dbReference type="PRINTS" id="PR00081">
    <property type="entry name" value="GDHRDH"/>
</dbReference>
<comment type="caution">
    <text evidence="4">The sequence shown here is derived from an EMBL/GenBank/DDBJ whole genome shotgun (WGS) entry which is preliminary data.</text>
</comment>
<dbReference type="Gene3D" id="3.40.50.720">
    <property type="entry name" value="NAD(P)-binding Rossmann-like Domain"/>
    <property type="match status" value="1"/>
</dbReference>
<keyword evidence="2" id="KW-0521">NADP</keyword>
<dbReference type="SUPFAM" id="SSF51735">
    <property type="entry name" value="NAD(P)-binding Rossmann-fold domains"/>
    <property type="match status" value="1"/>
</dbReference>
<comment type="similarity">
    <text evidence="1">Belongs to the short-chain dehydrogenases/reductases (SDR) family.</text>
</comment>
<evidence type="ECO:0000256" key="2">
    <source>
        <dbReference type="ARBA" id="ARBA00022857"/>
    </source>
</evidence>
<dbReference type="InterPro" id="IPR036291">
    <property type="entry name" value="NAD(P)-bd_dom_sf"/>
</dbReference>
<evidence type="ECO:0000313" key="4">
    <source>
        <dbReference type="EMBL" id="GIO48740.1"/>
    </source>
</evidence>
<dbReference type="InterPro" id="IPR057571">
    <property type="entry name" value="SDR_PhqE-like"/>
</dbReference>
<evidence type="ECO:0000256" key="3">
    <source>
        <dbReference type="ARBA" id="ARBA00023002"/>
    </source>
</evidence>
<gene>
    <name evidence="4" type="ORF">J34TS1_35050</name>
</gene>
<evidence type="ECO:0000313" key="5">
    <source>
        <dbReference type="Proteomes" id="UP000682811"/>
    </source>
</evidence>
<protein>
    <submittedName>
        <fullName evidence="4">Short-chain dehydrogenase</fullName>
    </submittedName>
</protein>
<name>A0A919YGF7_9BACL</name>
<evidence type="ECO:0000256" key="1">
    <source>
        <dbReference type="ARBA" id="ARBA00006484"/>
    </source>
</evidence>
<keyword evidence="5" id="KW-1185">Reference proteome</keyword>